<dbReference type="SUPFAM" id="SSF49464">
    <property type="entry name" value="Carboxypeptidase regulatory domain-like"/>
    <property type="match status" value="13"/>
</dbReference>
<sequence length="2887" mass="305072">MAYPSLGQFTAMRVNNQVSFDLARDESPQYIDIVGNTSFPAFYAAYDEQNIYFRLRLNQDPRNTQKTGLRNSVWGVLISTDGNTGSYEWLISASGRTNRINLIENTMKEVNSWSDPAEGTGKGNPNAVIPIINFDYVRIMPVQDNSSFSNDPDFFLDIIIPAQLFFSELGVSDTTSLQFIPFTSANDNVYNKDSLRKNEDYEFKNAFTDAITLSHINVKARLALIKTIVSRPPVVLTGQMYQYTEKVVLINTGRSTATGVTVVNQFGFDVIANAEILSYTAGTAVYNPVNQIISWNAGNLPAGTSAELEIRTTGRFDYSNAGSRLLQTTTANGFDNFTGNNLETVIVSDEIAVVASGGVSGTVRNESTGVAVANAAAQLLSADGTIVAEDTTDALGNFNIVPVLPGSYTIRILADQFEPYSNSVNVPEGRTVVLNIAIEPVPAVLRGTVRNSSGESVVGASITIYDAFGVQEESTLSDSEGNFQIEDIPPGSYTVIVVADGFQSSSFPVTLDNAEEEQVAVVLQPLPASVSGLVVAAGGIPLAGAEIEAINEAGQIITAAITDVSGSYQVSNLSSGYFMIRFRAIDYQQQHVGVRLVPGEDETVNVILAPLPGAIAGTVIDKETGAKLDDADVRIVNSQNIVVNTLVTDEEGSFLARSLPPGSYTLTIREEGYAAATIGVIVEKNQTVTVSVALERLAGSVSGTVTNISGEPVSGAYVDLLLNNTVIATAETNQDGRFVINGLPPNLYTVNARAIGFVTQTLGAAVLPEQVTSLRFQLEEQPGRLTGSVANRDGQVLQGAIINLYQNSVSGVLAATTVSGPDGTFVFNSLRSGSYAITISLENYQTIPDAVLIERNQTTVESYTLLPLTARIEGVVYEVESGSANPEPLASVTVSLRIVDLNGPSIGNVLSDENGRYLFDQLQPGAYALLFEEINHQVASVNVLLDAGEIETLNVTLVHEPGILAGFIFDEQSGSPLASATVILTDQLSVAFATSITDNQGLFIVATLPPGNYTVNAFYDSYQNGLKGAIVYANTVTTVNIGLAPNPGAITGTILPANQATIVQLFNTENVFIDAVSTNTEGRFAFRNLAPGMYKVIAQAPGYAIAETGAIVKAGSEVVVDLTVNPNPAEVRGRVLNEEGEPLQSTIVQILDINNDIFGSAGVDETGEFVIGLLPRGNYTLLAGAPDYSGSVTGVFLEPGEAETGITIVLAPNPGQISGLVVDVTNNLAVESALVELRDTNGVSAASITTDSAGNFVISGLNPGSYTVIVNKPGYATEITGAIIRPNASTSANIALAPIPGIIQGTVTDLKGNRIEENSIEVQLIDGNVLLKTVLADHDGKFTFTNVRPGVYFINALAPGYISTTISVLVNADLKTDALISLPSSPASIRGVVRNGATGETVPNATLEIDDFNGVVLTSAITGREGAYILENLPPGELELHVSAQGFGTVTLTVQTEPGSIEEIDITMTFTSGAALGFVTDADTALPIVGAILDVEDQAGNHITTNITDNRGFYEIPDIAPGIYIVMVHAPGYRNDAANIRIVPDSATRLSFTLQSTPSIVQGTIVGKETGLPLQDCTVFLRVLTPIGPIVTTAVTTIEGFYQFTEVNPDSYTLVVTKLNYGSQSATITLEPGEIRNVPFTLEILSAEVEGDVSNAISGEVLPDTTVALLTNSGVLIRTTQTNQKGYYIFDGFNAGSYILGAIRPLFERKQIAFNVNPGEVERVDFPLQPLPGSVVGTINDSETNSPLVGAVVQFYVPESTTPVSRTLTDGLGIFRETALEPGQYTVTATSLNYNTAKTGVTVLPAQVTTTTIVLSPFPGKVSGLITSDDGTPISDANIKIVDAASIILNGVSNVDGTFSFGNVPSGQFTIIVSAPNFSSRTRGILVAPGSVNTNVVFQLVPDTGKIAGVLVSEEGIGIQGAIVTVTSPSGIPVTSTVTNRSGQFETFGLLPGPYTVTGVARDFTNTSVGAFVKSNEVTVINLLLPRSFGKIEGKVVDVQNEPLGNNILVKIYSKTGVLLQSFLANNTGEFEIPAQAPGEYVILASAPGHTSEEQAIAVQPAQITSLQIVVFAEPASLAGQVTDLDTGEGIPGTRVIVTGKNSLILSSTTTNEDGTFTVENLPGHNVNVTARIQSYGSRSVGVFLEHGETSFTLLELKRETGTLSGQIVNEDGGGLKSSIKVIDRTEALLINMLSDDEGRFELPNLIPASYILQASSEGYNERNIGAIIEPGAISDIIVVLNADNNPVLSGTVINDETGEPLPNTVLEVRQNSISGPVNATTITNGDGRYSLNGLLAGTLYAVTAKLENYSQQSEVLVLNSIEENIVNFSLLPASTVLSGIVTDEDGNGLPDTLLRIVTEQGTVISEVQTEFDGRFKVTGFAPGLYTIVGVNVSFGNTSVTFSLTVGERKFVELRVENEPGSITGVVSDAFTGEGIAGAVVEAYHLLTPIENAVTDPEGKYVLEGLNPEEMTLTATASGYTTQTTNFTILSGIIQQLDFFLSKNPASISGFVQSDTGEAIAGASIRIFDSEGRLVTSAVSQADQRGAFTFTSLPAGAFRFFVSALGFPDVSAEFFLSEGEDITNFLIVLTAQPEPGLASIGGTVVAQKNDPLSNVLVTVFSNDQVAGIALSNEDGQFEVLNVQPGSVQVILSADGFIDAVLFFELSEGEKVTGLVVQLQKEDLPAGNLTGQVLDETGEPVEGALVIISDSGEQKNRMTAVNAALSEDDVVRIEMTDSSGRFVTENLATGSYLITAEKDGYESSDQEVFITEDETMDVILTISQVTPPIPPIPPEPPVPPIPENGSGPAIIDGRLISDPALFLVSQGTGRPIYLGGLTFPTEFMFSRQDPNTGLAVFIYEDVSREGEVVARVFAADLSQLSIITINRR</sequence>
<evidence type="ECO:0000256" key="1">
    <source>
        <dbReference type="ARBA" id="ARBA00007257"/>
    </source>
</evidence>
<dbReference type="InterPro" id="IPR013784">
    <property type="entry name" value="Carb-bd-like_fold"/>
</dbReference>
<comment type="similarity">
    <text evidence="1">Belongs to the serine-aspartate repeat-containing protein (SDr) family.</text>
</comment>
<evidence type="ECO:0000313" key="4">
    <source>
        <dbReference type="EMBL" id="MFC7373094.1"/>
    </source>
</evidence>
<keyword evidence="4" id="KW-0176">Collagen</keyword>
<protein>
    <submittedName>
        <fullName evidence="4">Collagen binding domain-containing protein</fullName>
    </submittedName>
</protein>
<dbReference type="InterPro" id="IPR008969">
    <property type="entry name" value="CarboxyPept-like_regulatory"/>
</dbReference>
<dbReference type="RefSeq" id="WP_379750683.1">
    <property type="nucleotide sequence ID" value="NZ_JBHTCP010000050.1"/>
</dbReference>
<dbReference type="Proteomes" id="UP001596549">
    <property type="component" value="Unassembled WGS sequence"/>
</dbReference>
<dbReference type="SUPFAM" id="SSF49452">
    <property type="entry name" value="Starch-binding domain-like"/>
    <property type="match status" value="13"/>
</dbReference>
<keyword evidence="3" id="KW-0732">Signal</keyword>
<reference evidence="5" key="1">
    <citation type="journal article" date="2019" name="Int. J. Syst. Evol. Microbiol.">
        <title>The Global Catalogue of Microorganisms (GCM) 10K type strain sequencing project: providing services to taxonomists for standard genome sequencing and annotation.</title>
        <authorList>
            <consortium name="The Broad Institute Genomics Platform"/>
            <consortium name="The Broad Institute Genome Sequencing Center for Infectious Disease"/>
            <person name="Wu L."/>
            <person name="Ma J."/>
        </authorList>
    </citation>
    <scope>NUCLEOTIDE SEQUENCE [LARGE SCALE GENOMIC DNA]</scope>
    <source>
        <strain evidence="5">NBRC 106396</strain>
    </source>
</reference>
<dbReference type="EMBL" id="JBHTCP010000050">
    <property type="protein sequence ID" value="MFC7373094.1"/>
    <property type="molecule type" value="Genomic_DNA"/>
</dbReference>
<evidence type="ECO:0000313" key="5">
    <source>
        <dbReference type="Proteomes" id="UP001596549"/>
    </source>
</evidence>
<evidence type="ECO:0000256" key="2">
    <source>
        <dbReference type="ARBA" id="ARBA00022525"/>
    </source>
</evidence>
<dbReference type="SUPFAM" id="SSF49478">
    <property type="entry name" value="Cna protein B-type domain"/>
    <property type="match status" value="2"/>
</dbReference>
<evidence type="ECO:0000256" key="3">
    <source>
        <dbReference type="ARBA" id="ARBA00022729"/>
    </source>
</evidence>
<dbReference type="PANTHER" id="PTHR36108:SF13">
    <property type="entry name" value="COLOSSIN-B-RELATED"/>
    <property type="match status" value="1"/>
</dbReference>
<keyword evidence="2" id="KW-0964">Secreted</keyword>
<proteinExistence type="inferred from homology"/>
<comment type="caution">
    <text evidence="4">The sequence shown here is derived from an EMBL/GenBank/DDBJ whole genome shotgun (WGS) entry which is preliminary data.</text>
</comment>
<gene>
    <name evidence="4" type="ORF">ACFQPF_15750</name>
</gene>
<accession>A0ABW2NUP1</accession>
<name>A0ABW2NUP1_9BACL</name>
<dbReference type="PANTHER" id="PTHR36108">
    <property type="entry name" value="COLOSSIN-B-RELATED"/>
    <property type="match status" value="1"/>
</dbReference>
<keyword evidence="5" id="KW-1185">Reference proteome</keyword>
<organism evidence="4 5">
    <name type="scientific">Fictibacillus iocasae</name>
    <dbReference type="NCBI Taxonomy" id="2715437"/>
    <lineage>
        <taxon>Bacteria</taxon>
        <taxon>Bacillati</taxon>
        <taxon>Bacillota</taxon>
        <taxon>Bacilli</taxon>
        <taxon>Bacillales</taxon>
        <taxon>Fictibacillaceae</taxon>
        <taxon>Fictibacillus</taxon>
    </lineage>
</organism>
<dbReference type="Gene3D" id="2.60.40.1120">
    <property type="entry name" value="Carboxypeptidase-like, regulatory domain"/>
    <property type="match status" value="26"/>
</dbReference>
<dbReference type="Pfam" id="PF13620">
    <property type="entry name" value="CarboxypepD_reg"/>
    <property type="match status" value="25"/>
</dbReference>